<evidence type="ECO:0008006" key="4">
    <source>
        <dbReference type="Google" id="ProtNLM"/>
    </source>
</evidence>
<feature type="transmembrane region" description="Helical" evidence="1">
    <location>
        <begin position="228"/>
        <end position="250"/>
    </location>
</feature>
<organism evidence="2 3">
    <name type="scientific">Paenibacillus plantiphilus</name>
    <dbReference type="NCBI Taxonomy" id="2905650"/>
    <lineage>
        <taxon>Bacteria</taxon>
        <taxon>Bacillati</taxon>
        <taxon>Bacillota</taxon>
        <taxon>Bacilli</taxon>
        <taxon>Bacillales</taxon>
        <taxon>Paenibacillaceae</taxon>
        <taxon>Paenibacillus</taxon>
    </lineage>
</organism>
<feature type="transmembrane region" description="Helical" evidence="1">
    <location>
        <begin position="119"/>
        <end position="138"/>
    </location>
</feature>
<dbReference type="Proteomes" id="UP000838686">
    <property type="component" value="Unassembled WGS sequence"/>
</dbReference>
<evidence type="ECO:0000256" key="1">
    <source>
        <dbReference type="SAM" id="Phobius"/>
    </source>
</evidence>
<dbReference type="EMBL" id="CAKMMF010000020">
    <property type="protein sequence ID" value="CAH1212164.1"/>
    <property type="molecule type" value="Genomic_DNA"/>
</dbReference>
<dbReference type="RefSeq" id="WP_236343840.1">
    <property type="nucleotide sequence ID" value="NZ_CAKMMF010000020.1"/>
</dbReference>
<keyword evidence="3" id="KW-1185">Reference proteome</keyword>
<evidence type="ECO:0000313" key="2">
    <source>
        <dbReference type="EMBL" id="CAH1212164.1"/>
    </source>
</evidence>
<reference evidence="2" key="1">
    <citation type="submission" date="2022-01" db="EMBL/GenBank/DDBJ databases">
        <authorList>
            <person name="Criscuolo A."/>
        </authorList>
    </citation>
    <scope>NUCLEOTIDE SEQUENCE</scope>
    <source>
        <strain evidence="2">CIP111893</strain>
    </source>
</reference>
<evidence type="ECO:0000313" key="3">
    <source>
        <dbReference type="Proteomes" id="UP000838686"/>
    </source>
</evidence>
<dbReference type="PANTHER" id="PTHR36832:SF1">
    <property type="entry name" value="SLR1174 PROTEIN"/>
    <property type="match status" value="1"/>
</dbReference>
<dbReference type="InterPro" id="IPR010390">
    <property type="entry name" value="ABC-2_transporter-like"/>
</dbReference>
<dbReference type="PANTHER" id="PTHR36832">
    <property type="entry name" value="SLR1174 PROTEIN-RELATED"/>
    <property type="match status" value="1"/>
</dbReference>
<keyword evidence="1" id="KW-0472">Membrane</keyword>
<feature type="transmembrane region" description="Helical" evidence="1">
    <location>
        <begin position="176"/>
        <end position="195"/>
    </location>
</feature>
<accession>A0ABN8GUI3</accession>
<proteinExistence type="predicted"/>
<name>A0ABN8GUI3_9BACL</name>
<dbReference type="Pfam" id="PF06182">
    <property type="entry name" value="ABC2_membrane_6"/>
    <property type="match status" value="1"/>
</dbReference>
<sequence>MRKYWELMKSQIKLDSAYSIWYWSGIVATMLRVFVIYSFWNAVYDHRVEVSNMPLNMMLTYVILAAMLSNYSAGVGYELANQVRDGNVAIELMRPYDLMHKLVALDLGMKITNSIRNTLPILILAFLFLGISLPHTWLMGLLSILSAIIGIFLGAQLDMIIGILAFWVFYIWGLRVLRNAVFLFFSGALLPISMFPEWLQTVSEFLPFQSIVYVPVAIYTGQIIGNDVYTSILLQLAWLVVVYTIIRLLWSFALRKVTIFGG</sequence>
<feature type="transmembrane region" description="Helical" evidence="1">
    <location>
        <begin position="60"/>
        <end position="80"/>
    </location>
</feature>
<keyword evidence="1" id="KW-0812">Transmembrane</keyword>
<feature type="transmembrane region" description="Helical" evidence="1">
    <location>
        <begin position="20"/>
        <end position="40"/>
    </location>
</feature>
<protein>
    <recommendedName>
        <fullName evidence="4">ABC-2 type transport system permease protein</fullName>
    </recommendedName>
</protein>
<gene>
    <name evidence="2" type="ORF">PAECIP111893_03492</name>
</gene>
<keyword evidence="1" id="KW-1133">Transmembrane helix</keyword>
<comment type="caution">
    <text evidence="2">The sequence shown here is derived from an EMBL/GenBank/DDBJ whole genome shotgun (WGS) entry which is preliminary data.</text>
</comment>
<feature type="transmembrane region" description="Helical" evidence="1">
    <location>
        <begin position="144"/>
        <end position="169"/>
    </location>
</feature>